<accession>A0A0F4YWN6</accession>
<dbReference type="STRING" id="1408163.A0A0F4YWN6"/>
<keyword evidence="2" id="KW-1185">Reference proteome</keyword>
<comment type="caution">
    <text evidence="1">The sequence shown here is derived from an EMBL/GenBank/DDBJ whole genome shotgun (WGS) entry which is preliminary data.</text>
</comment>
<gene>
    <name evidence="1" type="ORF">T310_3433</name>
</gene>
<dbReference type="OrthoDB" id="4343009at2759"/>
<organism evidence="1 2">
    <name type="scientific">Rasamsonia emersonii (strain ATCC 16479 / CBS 393.64 / IMI 116815)</name>
    <dbReference type="NCBI Taxonomy" id="1408163"/>
    <lineage>
        <taxon>Eukaryota</taxon>
        <taxon>Fungi</taxon>
        <taxon>Dikarya</taxon>
        <taxon>Ascomycota</taxon>
        <taxon>Pezizomycotina</taxon>
        <taxon>Eurotiomycetes</taxon>
        <taxon>Eurotiomycetidae</taxon>
        <taxon>Eurotiales</taxon>
        <taxon>Trichocomaceae</taxon>
        <taxon>Rasamsonia</taxon>
    </lineage>
</organism>
<protein>
    <submittedName>
        <fullName evidence="1">Uncharacterized protein</fullName>
    </submittedName>
</protein>
<evidence type="ECO:0000313" key="2">
    <source>
        <dbReference type="Proteomes" id="UP000053958"/>
    </source>
</evidence>
<dbReference type="EMBL" id="LASV01000138">
    <property type="protein sequence ID" value="KKA22520.1"/>
    <property type="molecule type" value="Genomic_DNA"/>
</dbReference>
<sequence>MCGNINQQTKANWEKFGMDIFVETVSIQNLCTGVFGLYCQPFQPSVEDCKKGANAYYYFILEAIVNFNGFLLNMMSALDESYNYTIDQAPLAIISAILGAFSAFLGPVSEEAGIAVGGSSAMLGVVNGGISQINYELANSLETQFSDFAAVTHYLSNATGRMQDAIQSYGIKALTSIPQNDPQKNIFYSEDPNGVPMALKNGTFAEQIPASKVPTMQASAKAALYSGAISYLWVQEQVYVVKMSKPLYGVKPCDLQMNSKYNDIAKFCDTKTGTAYFYVKNSVWQEIYEQWPAVPGVNNLTDWGMDPIDVANAAAASQSAGGYLKNWDPKSALNFFNSKTPPPKNLMFNIPYCDLDLAYSAWPSKPGKDIEYVYGCDQEVFPPDPSLQVKRSG</sequence>
<dbReference type="Proteomes" id="UP000053958">
    <property type="component" value="Unassembled WGS sequence"/>
</dbReference>
<reference evidence="1 2" key="1">
    <citation type="submission" date="2015-04" db="EMBL/GenBank/DDBJ databases">
        <authorList>
            <person name="Heijne W.H."/>
            <person name="Fedorova N.D."/>
            <person name="Nierman W.C."/>
            <person name="Vollebregt A.W."/>
            <person name="Zhao Z."/>
            <person name="Wu L."/>
            <person name="Kumar M."/>
            <person name="Stam H."/>
            <person name="van den Berg M.A."/>
            <person name="Pel H.J."/>
        </authorList>
    </citation>
    <scope>NUCLEOTIDE SEQUENCE [LARGE SCALE GENOMIC DNA]</scope>
    <source>
        <strain evidence="1 2">CBS 393.64</strain>
    </source>
</reference>
<evidence type="ECO:0000313" key="1">
    <source>
        <dbReference type="EMBL" id="KKA22520.1"/>
    </source>
</evidence>
<dbReference type="AlphaFoldDB" id="A0A0F4YWN6"/>
<dbReference type="RefSeq" id="XP_013329132.1">
    <property type="nucleotide sequence ID" value="XM_013473678.1"/>
</dbReference>
<dbReference type="GeneID" id="25315782"/>
<name>A0A0F4YWN6_RASE3</name>
<proteinExistence type="predicted"/>